<reference evidence="2 3" key="1">
    <citation type="journal article" date="2018" name="Nat. Genet.">
        <title>The Rosa genome provides new insights in the design of modern roses.</title>
        <authorList>
            <person name="Bendahmane M."/>
        </authorList>
    </citation>
    <scope>NUCLEOTIDE SEQUENCE [LARGE SCALE GENOMIC DNA]</scope>
    <source>
        <strain evidence="3">cv. Old Blush</strain>
    </source>
</reference>
<organism evidence="2 3">
    <name type="scientific">Rosa chinensis</name>
    <name type="common">China rose</name>
    <dbReference type="NCBI Taxonomy" id="74649"/>
    <lineage>
        <taxon>Eukaryota</taxon>
        <taxon>Viridiplantae</taxon>
        <taxon>Streptophyta</taxon>
        <taxon>Embryophyta</taxon>
        <taxon>Tracheophyta</taxon>
        <taxon>Spermatophyta</taxon>
        <taxon>Magnoliopsida</taxon>
        <taxon>eudicotyledons</taxon>
        <taxon>Gunneridae</taxon>
        <taxon>Pentapetalae</taxon>
        <taxon>rosids</taxon>
        <taxon>fabids</taxon>
        <taxon>Rosales</taxon>
        <taxon>Rosaceae</taxon>
        <taxon>Rosoideae</taxon>
        <taxon>Rosoideae incertae sedis</taxon>
        <taxon>Rosa</taxon>
    </lineage>
</organism>
<protein>
    <submittedName>
        <fullName evidence="2">Uncharacterized protein</fullName>
    </submittedName>
</protein>
<dbReference type="EMBL" id="PDCK01000045">
    <property type="protein sequence ID" value="PRQ16238.1"/>
    <property type="molecule type" value="Genomic_DNA"/>
</dbReference>
<keyword evidence="1" id="KW-0732">Signal</keyword>
<accession>A0A2P6P2S3</accession>
<evidence type="ECO:0000256" key="1">
    <source>
        <dbReference type="SAM" id="SignalP"/>
    </source>
</evidence>
<feature type="chain" id="PRO_5015122733" evidence="1">
    <location>
        <begin position="17"/>
        <end position="116"/>
    </location>
</feature>
<name>A0A2P6P2S3_ROSCH</name>
<evidence type="ECO:0000313" key="2">
    <source>
        <dbReference type="EMBL" id="PRQ16238.1"/>
    </source>
</evidence>
<evidence type="ECO:0000313" key="3">
    <source>
        <dbReference type="Proteomes" id="UP000238479"/>
    </source>
</evidence>
<keyword evidence="3" id="KW-1185">Reference proteome</keyword>
<proteinExistence type="predicted"/>
<gene>
    <name evidence="2" type="ORF">RchiOBHm_Chr7g0182051</name>
</gene>
<dbReference type="Proteomes" id="UP000238479">
    <property type="component" value="Chromosome 7"/>
</dbReference>
<dbReference type="Gramene" id="PRQ16238">
    <property type="protein sequence ID" value="PRQ16238"/>
    <property type="gene ID" value="RchiOBHm_Chr7g0182051"/>
</dbReference>
<comment type="caution">
    <text evidence="2">The sequence shown here is derived from an EMBL/GenBank/DDBJ whole genome shotgun (WGS) entry which is preliminary data.</text>
</comment>
<feature type="signal peptide" evidence="1">
    <location>
        <begin position="1"/>
        <end position="16"/>
    </location>
</feature>
<sequence length="116" mass="13270">MSLSFLALVHNFLVLCREKCKVSWVFTKNRRSFTSLINHTLVSSFQAFVLQVSKSFVDLYVNLGLRKPKFPYFKTSLTSFASRGASLVTKHFLHSSSLLLDVIMYMGLIYVTMSCE</sequence>
<dbReference type="AlphaFoldDB" id="A0A2P6P2S3"/>